<dbReference type="FunFam" id="3.40.1190.10:FF:000004">
    <property type="entry name" value="Dihydrofolate synthase/folylpolyglutamate synthase"/>
    <property type="match status" value="1"/>
</dbReference>
<feature type="domain" description="Mur ligase central" evidence="20">
    <location>
        <begin position="243"/>
        <end position="386"/>
    </location>
</feature>
<evidence type="ECO:0000256" key="17">
    <source>
        <dbReference type="ARBA" id="ARBA00049161"/>
    </source>
</evidence>
<comment type="similarity">
    <text evidence="4">Belongs to the folylpolyglutamate synthase family.</text>
</comment>
<evidence type="ECO:0000256" key="13">
    <source>
        <dbReference type="ARBA" id="ARBA00022842"/>
    </source>
</evidence>
<keyword evidence="13" id="KW-0460">Magnesium</keyword>
<evidence type="ECO:0000313" key="22">
    <source>
        <dbReference type="Proteomes" id="UP000550260"/>
    </source>
</evidence>
<dbReference type="PROSITE" id="PS01011">
    <property type="entry name" value="FOLYLPOLYGLU_SYNT_1"/>
    <property type="match status" value="1"/>
</dbReference>
<accession>A0A8E1W5N1</accession>
<dbReference type="InterPro" id="IPR004101">
    <property type="entry name" value="Mur_ligase_C"/>
</dbReference>
<comment type="subunit">
    <text evidence="5">Monomer.</text>
</comment>
<keyword evidence="9" id="KW-0436">Ligase</keyword>
<evidence type="ECO:0000256" key="4">
    <source>
        <dbReference type="ARBA" id="ARBA00008276"/>
    </source>
</evidence>
<comment type="pathway">
    <text evidence="3">Cofactor biosynthesis; tetrahydrofolylpolyglutamate biosynthesis.</text>
</comment>
<evidence type="ECO:0000259" key="19">
    <source>
        <dbReference type="Pfam" id="PF02875"/>
    </source>
</evidence>
<dbReference type="Pfam" id="PF02875">
    <property type="entry name" value="Mur_ligase_C"/>
    <property type="match status" value="1"/>
</dbReference>
<evidence type="ECO:0000256" key="1">
    <source>
        <dbReference type="ARBA" id="ARBA00001946"/>
    </source>
</evidence>
<comment type="caution">
    <text evidence="21">The sequence shown here is derived from an EMBL/GenBank/DDBJ whole genome shotgun (WGS) entry which is preliminary data.</text>
</comment>
<dbReference type="EC" id="6.3.2.17" evidence="7"/>
<dbReference type="PANTHER" id="PTHR11136">
    <property type="entry name" value="FOLYLPOLYGLUTAMATE SYNTHASE-RELATED"/>
    <property type="match status" value="1"/>
</dbReference>
<comment type="cofactor">
    <cofactor evidence="1">
        <name>Mg(2+)</name>
        <dbReference type="ChEBI" id="CHEBI:18420"/>
    </cofactor>
</comment>
<dbReference type="PANTHER" id="PTHR11136:SF0">
    <property type="entry name" value="DIHYDROFOLATE SYNTHETASE-RELATED"/>
    <property type="match status" value="1"/>
</dbReference>
<evidence type="ECO:0000256" key="18">
    <source>
        <dbReference type="SAM" id="MobiDB-lite"/>
    </source>
</evidence>
<protein>
    <recommendedName>
        <fullName evidence="8">Dihydrofolate synthase/folylpolyglutamate synthase</fullName>
        <ecNumber evidence="6">6.3.2.12</ecNumber>
        <ecNumber evidence="7">6.3.2.17</ecNumber>
    </recommendedName>
    <alternativeName>
        <fullName evidence="15">Tetrahydrofolylpolyglutamate synthase</fullName>
    </alternativeName>
</protein>
<dbReference type="GO" id="GO:0005737">
    <property type="term" value="C:cytoplasm"/>
    <property type="evidence" value="ECO:0007669"/>
    <property type="project" value="TreeGrafter"/>
</dbReference>
<evidence type="ECO:0000256" key="10">
    <source>
        <dbReference type="ARBA" id="ARBA00022723"/>
    </source>
</evidence>
<dbReference type="Gene3D" id="3.90.190.20">
    <property type="entry name" value="Mur ligase, C-terminal domain"/>
    <property type="match status" value="1"/>
</dbReference>
<dbReference type="GO" id="GO:0008841">
    <property type="term" value="F:dihydrofolate synthase activity"/>
    <property type="evidence" value="ECO:0007669"/>
    <property type="project" value="UniProtKB-EC"/>
</dbReference>
<evidence type="ECO:0000256" key="14">
    <source>
        <dbReference type="ARBA" id="ARBA00022909"/>
    </source>
</evidence>
<comment type="pathway">
    <text evidence="2">Cofactor biosynthesis; tetrahydrofolate biosynthesis; 7,8-dihydrofolate from 2-amino-4-hydroxy-6-hydroxymethyl-7,8-dihydropteridine diphosphate and 4-aminobenzoate: step 2/2.</text>
</comment>
<dbReference type="EC" id="6.3.2.12" evidence="6"/>
<feature type="domain" description="Mur ligase C-terminal" evidence="19">
    <location>
        <begin position="414"/>
        <end position="528"/>
    </location>
</feature>
<dbReference type="InterPro" id="IPR036615">
    <property type="entry name" value="Mur_ligase_C_dom_sf"/>
</dbReference>
<dbReference type="GO" id="GO:0046656">
    <property type="term" value="P:folic acid biosynthetic process"/>
    <property type="evidence" value="ECO:0007669"/>
    <property type="project" value="UniProtKB-KW"/>
</dbReference>
<dbReference type="GO" id="GO:0004326">
    <property type="term" value="F:tetrahydrofolylpolyglutamate synthase activity"/>
    <property type="evidence" value="ECO:0007669"/>
    <property type="project" value="UniProtKB-EC"/>
</dbReference>
<dbReference type="Pfam" id="PF08245">
    <property type="entry name" value="Mur_ligase_M"/>
    <property type="match status" value="1"/>
</dbReference>
<feature type="region of interest" description="Disordered" evidence="18">
    <location>
        <begin position="1"/>
        <end position="62"/>
    </location>
</feature>
<dbReference type="NCBIfam" id="TIGR01499">
    <property type="entry name" value="folC"/>
    <property type="match status" value="1"/>
</dbReference>
<dbReference type="InterPro" id="IPR013221">
    <property type="entry name" value="Mur_ligase_cen"/>
</dbReference>
<evidence type="ECO:0000259" key="20">
    <source>
        <dbReference type="Pfam" id="PF08245"/>
    </source>
</evidence>
<dbReference type="GO" id="GO:0005524">
    <property type="term" value="F:ATP binding"/>
    <property type="evidence" value="ECO:0007669"/>
    <property type="project" value="UniProtKB-KW"/>
</dbReference>
<proteinExistence type="inferred from homology"/>
<dbReference type="GO" id="GO:0046872">
    <property type="term" value="F:metal ion binding"/>
    <property type="evidence" value="ECO:0007669"/>
    <property type="project" value="UniProtKB-KW"/>
</dbReference>
<dbReference type="Gene3D" id="3.40.1190.10">
    <property type="entry name" value="Mur-like, catalytic domain"/>
    <property type="match status" value="1"/>
</dbReference>
<evidence type="ECO:0000256" key="7">
    <source>
        <dbReference type="ARBA" id="ARBA00013025"/>
    </source>
</evidence>
<dbReference type="InterPro" id="IPR018109">
    <property type="entry name" value="Folylpolyglutamate_synth_CS"/>
</dbReference>
<gene>
    <name evidence="21" type="ORF">H5411_34020</name>
</gene>
<comment type="catalytic activity">
    <reaction evidence="17">
        <text>7,8-dihydropteroate + L-glutamate + ATP = 7,8-dihydrofolate + ADP + phosphate + H(+)</text>
        <dbReference type="Rhea" id="RHEA:23584"/>
        <dbReference type="ChEBI" id="CHEBI:15378"/>
        <dbReference type="ChEBI" id="CHEBI:17839"/>
        <dbReference type="ChEBI" id="CHEBI:29985"/>
        <dbReference type="ChEBI" id="CHEBI:30616"/>
        <dbReference type="ChEBI" id="CHEBI:43474"/>
        <dbReference type="ChEBI" id="CHEBI:57451"/>
        <dbReference type="ChEBI" id="CHEBI:456216"/>
        <dbReference type="EC" id="6.3.2.12"/>
    </reaction>
</comment>
<keyword evidence="11" id="KW-0547">Nucleotide-binding</keyword>
<dbReference type="NCBIfam" id="NF047860">
    <property type="entry name" value="Tet-DihydfolSynFolCMyb"/>
    <property type="match status" value="1"/>
</dbReference>
<dbReference type="SUPFAM" id="SSF53244">
    <property type="entry name" value="MurD-like peptide ligases, peptide-binding domain"/>
    <property type="match status" value="1"/>
</dbReference>
<evidence type="ECO:0000256" key="15">
    <source>
        <dbReference type="ARBA" id="ARBA00030592"/>
    </source>
</evidence>
<keyword evidence="12" id="KW-0067">ATP-binding</keyword>
<name>A0A8E1W5N1_9PSEU</name>
<dbReference type="InterPro" id="IPR036565">
    <property type="entry name" value="Mur-like_cat_sf"/>
</dbReference>
<dbReference type="SUPFAM" id="SSF53623">
    <property type="entry name" value="MurD-like peptide ligases, catalytic domain"/>
    <property type="match status" value="1"/>
</dbReference>
<evidence type="ECO:0000313" key="21">
    <source>
        <dbReference type="EMBL" id="MBB2504148.1"/>
    </source>
</evidence>
<keyword evidence="14" id="KW-0289">Folate biosynthesis</keyword>
<evidence type="ECO:0000256" key="16">
    <source>
        <dbReference type="ARBA" id="ARBA00047493"/>
    </source>
</evidence>
<evidence type="ECO:0000256" key="8">
    <source>
        <dbReference type="ARBA" id="ARBA00019357"/>
    </source>
</evidence>
<dbReference type="Proteomes" id="UP000550260">
    <property type="component" value="Unassembled WGS sequence"/>
</dbReference>
<dbReference type="InterPro" id="IPR001645">
    <property type="entry name" value="Folylpolyglutamate_synth"/>
</dbReference>
<feature type="compositionally biased region" description="Acidic residues" evidence="18">
    <location>
        <begin position="34"/>
        <end position="50"/>
    </location>
</feature>
<evidence type="ECO:0000256" key="2">
    <source>
        <dbReference type="ARBA" id="ARBA00004799"/>
    </source>
</evidence>
<sequence length="560" mass="58377">MPRGEEPEETRRPDLSDPDSFAGVDELGALAHGDDDEYDAGNELEPDLDAPDAAYTVGGGSRGGIGGIGQLGDNLALGPVPDLRPEEGAELHELDDEGAPAEFGDENGPEARRDLMAAEAELNQRWPETKLEPSLARIQALMTLLGEPNRSYPVVHVAGTNGKGSVARMIDSLLTRMGLRSGRYTSPHLQLVTERIALDGRPVSAARYAELYQDIAPYVAMVDGASEDGVPMSKFEVLTGMAFAAFADAPVEAAVLEAGMGGAWDATNVADAQVAVITPIGLDHTEYLGPTAVDAAGEKAGIIKPGSVAVIGEQDPEVLNVLLKRTVEVDAAVARAGSEFGVLEREVAVGGQMLKLQGLGGVYDEIFLPLHGAHQAANAALALAAVEAFFGAGKDKQLVVEAVREGFAEVENPGRLEHVRAAPAVLVDAAHNPMGARALAATIADEFNFRRLVAVVGVLGDKDARGILDALEPVVSDIVVTRSSSPRSLPVEDLAELAASIFGEDRVLAEPDLETAIETAIGLVEQTDDPEEPLAGGGVLVTGSVVTAGDARTLFGKEPA</sequence>
<evidence type="ECO:0000256" key="5">
    <source>
        <dbReference type="ARBA" id="ARBA00011245"/>
    </source>
</evidence>
<evidence type="ECO:0000256" key="11">
    <source>
        <dbReference type="ARBA" id="ARBA00022741"/>
    </source>
</evidence>
<dbReference type="RefSeq" id="WP_183126160.1">
    <property type="nucleotide sequence ID" value="NZ_JACJHR010000066.1"/>
</dbReference>
<dbReference type="EMBL" id="JACJHR010000066">
    <property type="protein sequence ID" value="MBB2504148.1"/>
    <property type="molecule type" value="Genomic_DNA"/>
</dbReference>
<evidence type="ECO:0000256" key="12">
    <source>
        <dbReference type="ARBA" id="ARBA00022840"/>
    </source>
</evidence>
<comment type="catalytic activity">
    <reaction evidence="16">
        <text>(6S)-5,6,7,8-tetrahydrofolyl-(gamma-L-Glu)(n) + L-glutamate + ATP = (6S)-5,6,7,8-tetrahydrofolyl-(gamma-L-Glu)(n+1) + ADP + phosphate + H(+)</text>
        <dbReference type="Rhea" id="RHEA:10580"/>
        <dbReference type="Rhea" id="RHEA-COMP:14738"/>
        <dbReference type="Rhea" id="RHEA-COMP:14740"/>
        <dbReference type="ChEBI" id="CHEBI:15378"/>
        <dbReference type="ChEBI" id="CHEBI:29985"/>
        <dbReference type="ChEBI" id="CHEBI:30616"/>
        <dbReference type="ChEBI" id="CHEBI:43474"/>
        <dbReference type="ChEBI" id="CHEBI:141005"/>
        <dbReference type="ChEBI" id="CHEBI:456216"/>
        <dbReference type="EC" id="6.3.2.17"/>
    </reaction>
</comment>
<evidence type="ECO:0000256" key="9">
    <source>
        <dbReference type="ARBA" id="ARBA00022598"/>
    </source>
</evidence>
<keyword evidence="10" id="KW-0479">Metal-binding</keyword>
<reference evidence="21 22" key="1">
    <citation type="submission" date="2020-08" db="EMBL/GenBank/DDBJ databases">
        <title>Amycolatopsis echigonensis JCM 21831.</title>
        <authorList>
            <person name="Tedsree N."/>
            <person name="Kuncharoen N."/>
            <person name="Likhitwitayawuid K."/>
            <person name="Tanasupawat S."/>
        </authorList>
    </citation>
    <scope>NUCLEOTIDE SEQUENCE [LARGE SCALE GENOMIC DNA]</scope>
    <source>
        <strain evidence="21 22">JCM 21831</strain>
    </source>
</reference>
<organism evidence="21 22">
    <name type="scientific">Amycolatopsis echigonensis</name>
    <dbReference type="NCBI Taxonomy" id="2576905"/>
    <lineage>
        <taxon>Bacteria</taxon>
        <taxon>Bacillati</taxon>
        <taxon>Actinomycetota</taxon>
        <taxon>Actinomycetes</taxon>
        <taxon>Pseudonocardiales</taxon>
        <taxon>Pseudonocardiaceae</taxon>
        <taxon>Amycolatopsis</taxon>
    </lineage>
</organism>
<evidence type="ECO:0000256" key="3">
    <source>
        <dbReference type="ARBA" id="ARBA00005150"/>
    </source>
</evidence>
<evidence type="ECO:0000256" key="6">
    <source>
        <dbReference type="ARBA" id="ARBA00013023"/>
    </source>
</evidence>
<dbReference type="AlphaFoldDB" id="A0A8E1W5N1"/>